<dbReference type="GO" id="GO:0043495">
    <property type="term" value="F:protein-membrane adaptor activity"/>
    <property type="evidence" value="ECO:0007669"/>
    <property type="project" value="TreeGrafter"/>
</dbReference>
<organism evidence="7 8">
    <name type="scientific">Striga asiatica</name>
    <name type="common">Asiatic witchweed</name>
    <name type="synonym">Buchnera asiatica</name>
    <dbReference type="NCBI Taxonomy" id="4170"/>
    <lineage>
        <taxon>Eukaryota</taxon>
        <taxon>Viridiplantae</taxon>
        <taxon>Streptophyta</taxon>
        <taxon>Embryophyta</taxon>
        <taxon>Tracheophyta</taxon>
        <taxon>Spermatophyta</taxon>
        <taxon>Magnoliopsida</taxon>
        <taxon>eudicotyledons</taxon>
        <taxon>Gunneridae</taxon>
        <taxon>Pentapetalae</taxon>
        <taxon>asterids</taxon>
        <taxon>lamiids</taxon>
        <taxon>Lamiales</taxon>
        <taxon>Orobanchaceae</taxon>
        <taxon>Buchnereae</taxon>
        <taxon>Striga</taxon>
    </lineage>
</organism>
<evidence type="ECO:0000256" key="4">
    <source>
        <dbReference type="ARBA" id="ARBA00023136"/>
    </source>
</evidence>
<dbReference type="InterPro" id="IPR012919">
    <property type="entry name" value="SUN_dom"/>
</dbReference>
<comment type="subcellular location">
    <subcellularLocation>
        <location evidence="1">Membrane</location>
    </subcellularLocation>
</comment>
<evidence type="ECO:0000256" key="3">
    <source>
        <dbReference type="ARBA" id="ARBA00022989"/>
    </source>
</evidence>
<name>A0A5A7PLA5_STRAF</name>
<proteinExistence type="predicted"/>
<dbReference type="InterPro" id="IPR045119">
    <property type="entry name" value="SUN1-5"/>
</dbReference>
<dbReference type="Pfam" id="PF07738">
    <property type="entry name" value="Sad1_UNC"/>
    <property type="match status" value="1"/>
</dbReference>
<keyword evidence="4 5" id="KW-0472">Membrane</keyword>
<evidence type="ECO:0000256" key="1">
    <source>
        <dbReference type="ARBA" id="ARBA00004370"/>
    </source>
</evidence>
<dbReference type="OrthoDB" id="342281at2759"/>
<dbReference type="Gene3D" id="2.60.120.260">
    <property type="entry name" value="Galactose-binding domain-like"/>
    <property type="match status" value="1"/>
</dbReference>
<dbReference type="PANTHER" id="PTHR12911:SF8">
    <property type="entry name" value="KLAROID PROTEIN-RELATED"/>
    <property type="match status" value="1"/>
</dbReference>
<dbReference type="GO" id="GO:0005635">
    <property type="term" value="C:nuclear envelope"/>
    <property type="evidence" value="ECO:0007669"/>
    <property type="project" value="TreeGrafter"/>
</dbReference>
<dbReference type="PANTHER" id="PTHR12911">
    <property type="entry name" value="SAD1/UNC-84-LIKE PROTEIN-RELATED"/>
    <property type="match status" value="1"/>
</dbReference>
<keyword evidence="3 5" id="KW-1133">Transmembrane helix</keyword>
<keyword evidence="8" id="KW-1185">Reference proteome</keyword>
<dbReference type="GO" id="GO:0016020">
    <property type="term" value="C:membrane"/>
    <property type="evidence" value="ECO:0007669"/>
    <property type="project" value="UniProtKB-SubCell"/>
</dbReference>
<reference evidence="8" key="1">
    <citation type="journal article" date="2019" name="Curr. Biol.">
        <title>Genome Sequence of Striga asiatica Provides Insight into the Evolution of Plant Parasitism.</title>
        <authorList>
            <person name="Yoshida S."/>
            <person name="Kim S."/>
            <person name="Wafula E.K."/>
            <person name="Tanskanen J."/>
            <person name="Kim Y.M."/>
            <person name="Honaas L."/>
            <person name="Yang Z."/>
            <person name="Spallek T."/>
            <person name="Conn C.E."/>
            <person name="Ichihashi Y."/>
            <person name="Cheong K."/>
            <person name="Cui S."/>
            <person name="Der J.P."/>
            <person name="Gundlach H."/>
            <person name="Jiao Y."/>
            <person name="Hori C."/>
            <person name="Ishida J.K."/>
            <person name="Kasahara H."/>
            <person name="Kiba T."/>
            <person name="Kim M.S."/>
            <person name="Koo N."/>
            <person name="Laohavisit A."/>
            <person name="Lee Y.H."/>
            <person name="Lumba S."/>
            <person name="McCourt P."/>
            <person name="Mortimer J.C."/>
            <person name="Mutuku J.M."/>
            <person name="Nomura T."/>
            <person name="Sasaki-Sekimoto Y."/>
            <person name="Seto Y."/>
            <person name="Wang Y."/>
            <person name="Wakatake T."/>
            <person name="Sakakibara H."/>
            <person name="Demura T."/>
            <person name="Yamaguchi S."/>
            <person name="Yoneyama K."/>
            <person name="Manabe R.I."/>
            <person name="Nelson D.C."/>
            <person name="Schulman A.H."/>
            <person name="Timko M.P."/>
            <person name="dePamphilis C.W."/>
            <person name="Choi D."/>
            <person name="Shirasu K."/>
        </authorList>
    </citation>
    <scope>NUCLEOTIDE SEQUENCE [LARGE SCALE GENOMIC DNA]</scope>
    <source>
        <strain evidence="8">cv. UVA1</strain>
    </source>
</reference>
<sequence length="447" mass="49271">MSASTVSITANQGPTTRRRAAEKNISAADSGLAAATIVTESENRDARPTAGDTAVAILRDARKVQTHIPTRKSAPSRKPAKPRWLTVISILTKNLALLVVILGFVQMTRWVVLNSGPDAQDILAISGDFEGKLSEMEKFVRTTVKGMQVQLNVYDQKFEDGLGSVRKEFDEKIEKNRNELDIKLNALGARNDVFEKFMDGFRNKNLLLKEEIGEFYEEFLKARKIGGAGGLGKVSLDELKNYAQEIVAKEIGRHAADGLGMVDYALASAGGRVVRHSEPYGGLRLSATASWLMNRNRVSAEAEKMIRPSFGEPGQCFPLKGQNGFVSIRLRTAIVPEAVTLEHVAKSVAYDRSSAPKLCRVSGWMQGQELSDLEVQSAKMFPLAEFTYDLEKSNIQTFKVKIADSNLVDTIRLDVTSNHGSASHTCIYRLRVHGREMSPNQALEMRA</sequence>
<evidence type="ECO:0000313" key="8">
    <source>
        <dbReference type="Proteomes" id="UP000325081"/>
    </source>
</evidence>
<evidence type="ECO:0000256" key="2">
    <source>
        <dbReference type="ARBA" id="ARBA00022692"/>
    </source>
</evidence>
<evidence type="ECO:0000259" key="6">
    <source>
        <dbReference type="PROSITE" id="PS51469"/>
    </source>
</evidence>
<dbReference type="Proteomes" id="UP000325081">
    <property type="component" value="Unassembled WGS sequence"/>
</dbReference>
<gene>
    <name evidence="7" type="ORF">STAS_09804</name>
</gene>
<keyword evidence="2 5" id="KW-0812">Transmembrane</keyword>
<comment type="caution">
    <text evidence="7">The sequence shown here is derived from an EMBL/GenBank/DDBJ whole genome shotgun (WGS) entry which is preliminary data.</text>
</comment>
<protein>
    <submittedName>
        <fullName evidence="7">SUN domain-containing protein</fullName>
    </submittedName>
</protein>
<evidence type="ECO:0000256" key="5">
    <source>
        <dbReference type="SAM" id="Phobius"/>
    </source>
</evidence>
<dbReference type="PROSITE" id="PS51469">
    <property type="entry name" value="SUN"/>
    <property type="match status" value="1"/>
</dbReference>
<accession>A0A5A7PLA5</accession>
<dbReference type="AlphaFoldDB" id="A0A5A7PLA5"/>
<feature type="transmembrane region" description="Helical" evidence="5">
    <location>
        <begin position="84"/>
        <end position="105"/>
    </location>
</feature>
<evidence type="ECO:0000313" key="7">
    <source>
        <dbReference type="EMBL" id="GER33655.1"/>
    </source>
</evidence>
<dbReference type="EMBL" id="BKCP01004761">
    <property type="protein sequence ID" value="GER33655.1"/>
    <property type="molecule type" value="Genomic_DNA"/>
</dbReference>
<feature type="domain" description="SUN" evidence="6">
    <location>
        <begin position="269"/>
        <end position="437"/>
    </location>
</feature>